<dbReference type="Proteomes" id="UP000198641">
    <property type="component" value="Unassembled WGS sequence"/>
</dbReference>
<feature type="transmembrane region" description="Helical" evidence="6">
    <location>
        <begin position="417"/>
        <end position="438"/>
    </location>
</feature>
<evidence type="ECO:0000256" key="4">
    <source>
        <dbReference type="ARBA" id="ARBA00022989"/>
    </source>
</evidence>
<sequence>MTLAAAATRPMSTTAYASRKEIFGWAMFDFANQAYTLLIITVVFGELFTTVIVGDRGDDYRFANLLWSAALALSYLMVVASGPVCGAAMDVSAGKKRFLFISYLATVVTTALLYFVAPGFVWLGVVLIVLSNYAYSMGESFIAAFLPDLGPPEALGRISGFGWALGYVGGLFAAGFTLVVLGEATAENFDRIRWVGPFAAGFFLVTAIPTFLWLRERGTPQRLPAGQGYAGIAWRRVGTTFHELRRFRDLGTFLVSLVFSMAGVYIIIAFAFIYGAQVIGWDTTTRNLMFIIVQITAAAGALGFGVIQDRLGAKRTYLLTLCLWVLAIFAIWATPELTAWLNAYLGLGWQPQELFLVVGCLAGLSLGSSQSASRALVGLLSPSHKAAEFFGFWGLANKLAGVVGIIGLGLLQSVVGLKASILLCAALFVMAILICLAVDQNRGSRAAQQWEARELASLTPTKES</sequence>
<evidence type="ECO:0000256" key="5">
    <source>
        <dbReference type="ARBA" id="ARBA00023136"/>
    </source>
</evidence>
<feature type="transmembrane region" description="Helical" evidence="6">
    <location>
        <begin position="354"/>
        <end position="377"/>
    </location>
</feature>
<proteinExistence type="predicted"/>
<evidence type="ECO:0000313" key="9">
    <source>
        <dbReference type="Proteomes" id="UP000198641"/>
    </source>
</evidence>
<dbReference type="GO" id="GO:0022857">
    <property type="term" value="F:transmembrane transporter activity"/>
    <property type="evidence" value="ECO:0007669"/>
    <property type="project" value="InterPro"/>
</dbReference>
<dbReference type="InterPro" id="IPR020846">
    <property type="entry name" value="MFS_dom"/>
</dbReference>
<evidence type="ECO:0000256" key="2">
    <source>
        <dbReference type="ARBA" id="ARBA00022448"/>
    </source>
</evidence>
<evidence type="ECO:0000256" key="6">
    <source>
        <dbReference type="SAM" id="Phobius"/>
    </source>
</evidence>
<dbReference type="Gene3D" id="1.20.1250.20">
    <property type="entry name" value="MFS general substrate transporter like domains"/>
    <property type="match status" value="2"/>
</dbReference>
<evidence type="ECO:0000313" key="8">
    <source>
        <dbReference type="EMBL" id="SDG25289.1"/>
    </source>
</evidence>
<dbReference type="AlphaFoldDB" id="A0A1G7SS72"/>
<gene>
    <name evidence="8" type="ORF">SAMN05216571_10787</name>
</gene>
<dbReference type="PANTHER" id="PTHR23519">
    <property type="entry name" value="AUTOPHAGY-RELATED PROTEIN 22"/>
    <property type="match status" value="1"/>
</dbReference>
<feature type="transmembrane region" description="Helical" evidence="6">
    <location>
        <begin position="98"/>
        <end position="116"/>
    </location>
</feature>
<feature type="transmembrane region" description="Helical" evidence="6">
    <location>
        <begin position="253"/>
        <end position="276"/>
    </location>
</feature>
<dbReference type="STRING" id="284577.SAMN05216571_10787"/>
<dbReference type="InterPro" id="IPR024671">
    <property type="entry name" value="Atg22-like"/>
</dbReference>
<feature type="transmembrane region" description="Helical" evidence="6">
    <location>
        <begin position="194"/>
        <end position="214"/>
    </location>
</feature>
<name>A0A1G7SS72_9GAMM</name>
<keyword evidence="4 6" id="KW-1133">Transmembrane helix</keyword>
<feature type="domain" description="Major facilitator superfamily (MFS) profile" evidence="7">
    <location>
        <begin position="244"/>
        <end position="464"/>
    </location>
</feature>
<reference evidence="8 9" key="1">
    <citation type="submission" date="2016-10" db="EMBL/GenBank/DDBJ databases">
        <authorList>
            <person name="de Groot N.N."/>
        </authorList>
    </citation>
    <scope>NUCLEOTIDE SEQUENCE [LARGE SCALE GENOMIC DNA]</scope>
    <source>
        <strain evidence="8 9">BH539</strain>
    </source>
</reference>
<dbReference type="EMBL" id="FNCI01000007">
    <property type="protein sequence ID" value="SDG25289.1"/>
    <property type="molecule type" value="Genomic_DNA"/>
</dbReference>
<feature type="transmembrane region" description="Helical" evidence="6">
    <location>
        <begin position="65"/>
        <end position="86"/>
    </location>
</feature>
<accession>A0A1G7SS72</accession>
<feature type="transmembrane region" description="Helical" evidence="6">
    <location>
        <begin position="316"/>
        <end position="334"/>
    </location>
</feature>
<keyword evidence="2" id="KW-0813">Transport</keyword>
<keyword evidence="5 6" id="KW-0472">Membrane</keyword>
<dbReference type="PANTHER" id="PTHR23519:SF1">
    <property type="entry name" value="AUTOPHAGY-RELATED PROTEIN 22"/>
    <property type="match status" value="1"/>
</dbReference>
<keyword evidence="9" id="KW-1185">Reference proteome</keyword>
<evidence type="ECO:0000256" key="1">
    <source>
        <dbReference type="ARBA" id="ARBA00004127"/>
    </source>
</evidence>
<dbReference type="Pfam" id="PF11700">
    <property type="entry name" value="ATG22"/>
    <property type="match status" value="1"/>
</dbReference>
<feature type="transmembrane region" description="Helical" evidence="6">
    <location>
        <begin position="158"/>
        <end position="182"/>
    </location>
</feature>
<protein>
    <submittedName>
        <fullName evidence="8">MFS transporter, UMF1 family</fullName>
    </submittedName>
</protein>
<evidence type="ECO:0000259" key="7">
    <source>
        <dbReference type="PROSITE" id="PS50850"/>
    </source>
</evidence>
<feature type="transmembrane region" description="Helical" evidence="6">
    <location>
        <begin position="389"/>
        <end position="411"/>
    </location>
</feature>
<dbReference type="SUPFAM" id="SSF103473">
    <property type="entry name" value="MFS general substrate transporter"/>
    <property type="match status" value="1"/>
</dbReference>
<organism evidence="8 9">
    <name type="scientific">Onishia taeanensis</name>
    <dbReference type="NCBI Taxonomy" id="284577"/>
    <lineage>
        <taxon>Bacteria</taxon>
        <taxon>Pseudomonadati</taxon>
        <taxon>Pseudomonadota</taxon>
        <taxon>Gammaproteobacteria</taxon>
        <taxon>Oceanospirillales</taxon>
        <taxon>Halomonadaceae</taxon>
        <taxon>Onishia</taxon>
    </lineage>
</organism>
<dbReference type="RefSeq" id="WP_245696420.1">
    <property type="nucleotide sequence ID" value="NZ_FNCI01000007.1"/>
</dbReference>
<keyword evidence="3 6" id="KW-0812">Transmembrane</keyword>
<dbReference type="InterPro" id="IPR036259">
    <property type="entry name" value="MFS_trans_sf"/>
</dbReference>
<feature type="transmembrane region" description="Helical" evidence="6">
    <location>
        <begin position="122"/>
        <end position="146"/>
    </location>
</feature>
<dbReference type="PROSITE" id="PS50850">
    <property type="entry name" value="MFS"/>
    <property type="match status" value="1"/>
</dbReference>
<dbReference type="InterPro" id="IPR050495">
    <property type="entry name" value="ATG22/LtaA_families"/>
</dbReference>
<feature type="transmembrane region" description="Helical" evidence="6">
    <location>
        <begin position="288"/>
        <end position="307"/>
    </location>
</feature>
<dbReference type="GO" id="GO:0012505">
    <property type="term" value="C:endomembrane system"/>
    <property type="evidence" value="ECO:0007669"/>
    <property type="project" value="UniProtKB-SubCell"/>
</dbReference>
<evidence type="ECO:0000256" key="3">
    <source>
        <dbReference type="ARBA" id="ARBA00022692"/>
    </source>
</evidence>
<comment type="subcellular location">
    <subcellularLocation>
        <location evidence="1">Endomembrane system</location>
        <topology evidence="1">Multi-pass membrane protein</topology>
    </subcellularLocation>
</comment>